<keyword evidence="3" id="KW-0732">Signal</keyword>
<dbReference type="PANTHER" id="PTHR42884:SF14">
    <property type="entry name" value="NEUROENDOCRINE CONVERTASE 1"/>
    <property type="match status" value="1"/>
</dbReference>
<dbReference type="RefSeq" id="WP_289268775.1">
    <property type="nucleotide sequence ID" value="NZ_OX365700.1"/>
</dbReference>
<dbReference type="PROSITE" id="PS00137">
    <property type="entry name" value="SUBTILASE_HIS"/>
    <property type="match status" value="1"/>
</dbReference>
<dbReference type="InterPro" id="IPR022398">
    <property type="entry name" value="Peptidase_S8_His-AS"/>
</dbReference>
<dbReference type="CDD" id="cd04059">
    <property type="entry name" value="Peptidases_S8_Protein_convertases_Kexins_Furin-like"/>
    <property type="match status" value="1"/>
</dbReference>
<dbReference type="Gene3D" id="2.60.120.260">
    <property type="entry name" value="Galactose-binding domain-like"/>
    <property type="match status" value="1"/>
</dbReference>
<dbReference type="GO" id="GO:0012505">
    <property type="term" value="C:endomembrane system"/>
    <property type="evidence" value="ECO:0007669"/>
    <property type="project" value="UniProtKB-ARBA"/>
</dbReference>
<name>A0AA86T5C9_9BACT</name>
<comment type="similarity">
    <text evidence="1">Belongs to the peptidase S8 family. Furin subfamily.</text>
</comment>
<dbReference type="Pfam" id="PF00082">
    <property type="entry name" value="Peptidase_S8"/>
    <property type="match status" value="1"/>
</dbReference>
<proteinExistence type="inferred from homology"/>
<dbReference type="PROSITE" id="PS51892">
    <property type="entry name" value="SUBTILASE"/>
    <property type="match status" value="1"/>
</dbReference>
<dbReference type="Pfam" id="PF01483">
    <property type="entry name" value="P_proprotein"/>
    <property type="match status" value="1"/>
</dbReference>
<keyword evidence="4 8" id="KW-0378">Hydrolase</keyword>
<dbReference type="InterPro" id="IPR000209">
    <property type="entry name" value="Peptidase_S8/S53_dom"/>
</dbReference>
<accession>A0AA86T5C9</accession>
<dbReference type="PROSITE" id="PS51829">
    <property type="entry name" value="P_HOMO_B"/>
    <property type="match status" value="1"/>
</dbReference>
<dbReference type="KEGG" id="nti:DNFV4_02451"/>
<evidence type="ECO:0000256" key="7">
    <source>
        <dbReference type="PIRSR" id="PIRSR615500-1"/>
    </source>
</evidence>
<reference evidence="10" key="1">
    <citation type="submission" date="2022-10" db="EMBL/GenBank/DDBJ databases">
        <authorList>
            <person name="Koch H."/>
        </authorList>
    </citation>
    <scope>NUCLEOTIDE SEQUENCE</scope>
    <source>
        <strain evidence="10">DNF</strain>
    </source>
</reference>
<dbReference type="EMBL" id="OX365700">
    <property type="protein sequence ID" value="CAI4032026.1"/>
    <property type="molecule type" value="Genomic_DNA"/>
</dbReference>
<dbReference type="Gene3D" id="3.40.50.200">
    <property type="entry name" value="Peptidase S8/S53 domain"/>
    <property type="match status" value="1"/>
</dbReference>
<evidence type="ECO:0000313" key="10">
    <source>
        <dbReference type="EMBL" id="CAI4032026.1"/>
    </source>
</evidence>
<dbReference type="GO" id="GO:0004252">
    <property type="term" value="F:serine-type endopeptidase activity"/>
    <property type="evidence" value="ECO:0007669"/>
    <property type="project" value="UniProtKB-UniRule"/>
</dbReference>
<keyword evidence="2 8" id="KW-0645">Protease</keyword>
<dbReference type="InterPro" id="IPR015500">
    <property type="entry name" value="Peptidase_S8_subtilisin-rel"/>
</dbReference>
<dbReference type="PRINTS" id="PR00723">
    <property type="entry name" value="SUBTILISIN"/>
</dbReference>
<gene>
    <name evidence="10" type="ORF">DNFV4_02451</name>
</gene>
<dbReference type="PROSITE" id="PS00136">
    <property type="entry name" value="SUBTILASE_ASP"/>
    <property type="match status" value="1"/>
</dbReference>
<feature type="active site" description="Charge relay system" evidence="7 8">
    <location>
        <position position="145"/>
    </location>
</feature>
<evidence type="ECO:0000256" key="6">
    <source>
        <dbReference type="ARBA" id="ARBA00022837"/>
    </source>
</evidence>
<dbReference type="GO" id="GO:0016020">
    <property type="term" value="C:membrane"/>
    <property type="evidence" value="ECO:0007669"/>
    <property type="project" value="TreeGrafter"/>
</dbReference>
<evidence type="ECO:0000313" key="11">
    <source>
        <dbReference type="Proteomes" id="UP001179121"/>
    </source>
</evidence>
<organism evidence="10 11">
    <name type="scientific">Nitrospira tepida</name>
    <dbReference type="NCBI Taxonomy" id="2973512"/>
    <lineage>
        <taxon>Bacteria</taxon>
        <taxon>Pseudomonadati</taxon>
        <taxon>Nitrospirota</taxon>
        <taxon>Nitrospiria</taxon>
        <taxon>Nitrospirales</taxon>
        <taxon>Nitrospiraceae</taxon>
        <taxon>Nitrospira</taxon>
    </lineage>
</organism>
<keyword evidence="6" id="KW-0106">Calcium</keyword>
<dbReference type="InterPro" id="IPR008979">
    <property type="entry name" value="Galactose-bd-like_sf"/>
</dbReference>
<dbReference type="SUPFAM" id="SSF52743">
    <property type="entry name" value="Subtilisin-like"/>
    <property type="match status" value="1"/>
</dbReference>
<dbReference type="InterPro" id="IPR023827">
    <property type="entry name" value="Peptidase_S8_Asp-AS"/>
</dbReference>
<dbReference type="Proteomes" id="UP001179121">
    <property type="component" value="Chromosome"/>
</dbReference>
<dbReference type="InterPro" id="IPR034182">
    <property type="entry name" value="Kexin/furin"/>
</dbReference>
<keyword evidence="5 8" id="KW-0720">Serine protease</keyword>
<dbReference type="PANTHER" id="PTHR42884">
    <property type="entry name" value="PROPROTEIN CONVERTASE SUBTILISIN/KEXIN-RELATED"/>
    <property type="match status" value="1"/>
</dbReference>
<dbReference type="GO" id="GO:0016485">
    <property type="term" value="P:protein processing"/>
    <property type="evidence" value="ECO:0007669"/>
    <property type="project" value="TreeGrafter"/>
</dbReference>
<evidence type="ECO:0000259" key="9">
    <source>
        <dbReference type="PROSITE" id="PS51829"/>
    </source>
</evidence>
<evidence type="ECO:0000256" key="3">
    <source>
        <dbReference type="ARBA" id="ARBA00022729"/>
    </source>
</evidence>
<dbReference type="InterPro" id="IPR002884">
    <property type="entry name" value="P_dom"/>
</dbReference>
<feature type="active site" description="Charge relay system" evidence="7 8">
    <location>
        <position position="339"/>
    </location>
</feature>
<feature type="domain" description="P/Homo B" evidence="9">
    <location>
        <begin position="415"/>
        <end position="544"/>
    </location>
</feature>
<evidence type="ECO:0000256" key="2">
    <source>
        <dbReference type="ARBA" id="ARBA00022670"/>
    </source>
</evidence>
<evidence type="ECO:0000256" key="1">
    <source>
        <dbReference type="ARBA" id="ARBA00005325"/>
    </source>
</evidence>
<evidence type="ECO:0000256" key="8">
    <source>
        <dbReference type="PROSITE-ProRule" id="PRU01240"/>
    </source>
</evidence>
<evidence type="ECO:0000256" key="5">
    <source>
        <dbReference type="ARBA" id="ARBA00022825"/>
    </source>
</evidence>
<feature type="active site" description="Charge relay system" evidence="7 8">
    <location>
        <position position="98"/>
    </location>
</feature>
<dbReference type="AlphaFoldDB" id="A0AA86T5C9"/>
<keyword evidence="11" id="KW-1185">Reference proteome</keyword>
<evidence type="ECO:0000256" key="4">
    <source>
        <dbReference type="ARBA" id="ARBA00022801"/>
    </source>
</evidence>
<protein>
    <submittedName>
        <fullName evidence="10">Serine protease</fullName>
    </submittedName>
</protein>
<dbReference type="GO" id="GO:0005737">
    <property type="term" value="C:cytoplasm"/>
    <property type="evidence" value="ECO:0007669"/>
    <property type="project" value="UniProtKB-ARBA"/>
</dbReference>
<dbReference type="InterPro" id="IPR036852">
    <property type="entry name" value="Peptidase_S8/S53_dom_sf"/>
</dbReference>
<dbReference type="SUPFAM" id="SSF49785">
    <property type="entry name" value="Galactose-binding domain-like"/>
    <property type="match status" value="1"/>
</dbReference>
<sequence>MMQPFFHGLGVPVVGAALYLLLAGCSAGEDANPATTQTASGGSTVGGPVAVIDDPLFSQQWHLQNTGQGGGTVGEDARVVGAWNQDISGRGVRIAVVDDGLEIGHEDLAPNVISGQSHNYLTHGSDPTPVSTGTCREAGGSADCHGTAVAGVAAAFANRAGGRGVSPYANLVGYNLLASGVISPDSLEADAMTRNAAGVWISNNSWGAPDDGRLHPSGPLWKAGVLAGLSGGRNGLGTIYVWAGGNGGPRRGDNSNYEGYANFRGVMAVCAVNAAGQQPPYSDPGANLWVCAPSNTVGPGFALPGITTTDRSGSQGYNISGSGGDPVDPNYTTQFGGTSAATAVVSGVAALMLQANPHLGWRDVRQVLAETARQNDPGDSDWMINGAGFHVNHKYGFGTVDAEAAVTRARTWTNLGPQRTFSRTLTPSLALADGGTATNTVAIASSGIARIEWIEIEVTLNHANDEELEIVLRNETTGTTSVLAEPRTCSGSGVDLCGDYNAWIFGSARHLGEGVDGNWTLLIRDSSPGLTGTLVSWKLTFYGT</sequence>